<dbReference type="InterPro" id="IPR050445">
    <property type="entry name" value="Bact_polysacc_biosynth/exp"/>
</dbReference>
<dbReference type="EMBL" id="CP046052">
    <property type="protein sequence ID" value="QGM47523.1"/>
    <property type="molecule type" value="Genomic_DNA"/>
</dbReference>
<dbReference type="AlphaFoldDB" id="A0A6B8KLH3"/>
<evidence type="ECO:0000313" key="4">
    <source>
        <dbReference type="Proteomes" id="UP000309061"/>
    </source>
</evidence>
<protein>
    <recommendedName>
        <fullName evidence="5">Capsule biosynthesis protein</fullName>
    </recommendedName>
</protein>
<reference evidence="3 4" key="1">
    <citation type="submission" date="2019-11" db="EMBL/GenBank/DDBJ databases">
        <title>The genome sequence of Methylocystis heyeri.</title>
        <authorList>
            <person name="Oshkin I.Y."/>
            <person name="Miroshnikov K."/>
            <person name="Dedysh S.N."/>
        </authorList>
    </citation>
    <scope>NUCLEOTIDE SEQUENCE [LARGE SCALE GENOMIC DNA]</scope>
    <source>
        <strain evidence="3 4">H2</strain>
    </source>
</reference>
<dbReference type="OrthoDB" id="7800844at2"/>
<feature type="coiled-coil region" evidence="1">
    <location>
        <begin position="226"/>
        <end position="253"/>
    </location>
</feature>
<dbReference type="PANTHER" id="PTHR32309:SF13">
    <property type="entry name" value="FERRIC ENTEROBACTIN TRANSPORT PROTEIN FEPE"/>
    <property type="match status" value="1"/>
</dbReference>
<dbReference type="KEGG" id="mhey:H2LOC_018540"/>
<evidence type="ECO:0008006" key="5">
    <source>
        <dbReference type="Google" id="ProtNLM"/>
    </source>
</evidence>
<keyword evidence="2" id="KW-1133">Transmembrane helix</keyword>
<keyword evidence="2" id="KW-0812">Transmembrane</keyword>
<proteinExistence type="predicted"/>
<gene>
    <name evidence="3" type="ORF">H2LOC_018540</name>
</gene>
<evidence type="ECO:0000256" key="1">
    <source>
        <dbReference type="SAM" id="Coils"/>
    </source>
</evidence>
<keyword evidence="2" id="KW-0472">Membrane</keyword>
<keyword evidence="4" id="KW-1185">Reference proteome</keyword>
<dbReference type="GO" id="GO:0005886">
    <property type="term" value="C:plasma membrane"/>
    <property type="evidence" value="ECO:0007669"/>
    <property type="project" value="TreeGrafter"/>
</dbReference>
<sequence length="422" mass="46510">MSPSDIDAKIPVKVDDPRALRESISRALRRNARKARAPAAIISGGAGFQARKGARAFRMGLIASFVVVVLLPFLAASIYWGLMASDQYATETKFSLRSAESSPLDMLGGMMGAPASQSAQDAQIIVNYIKSRTMVEALNQALDLRRIYSRPDVDYFSRFKKGDAIEDLVKYLKKRMDVSIEPLSGIIHLEIRAFTPEDSLAMTKKAIELSESLVNDLSTRARKDSFRLAQSELTRAEDRLRGATEQMREVRDKQGVLDATAAAEAITKVITTLRIELSHAEESLATLSGGASNPDAPQVRILNARIASLKNQIEDYTRQIAGGGKDSGAESMAERLGALSRQQVELDLARQQYILASANFESARLGLETQNAYLVSFLRPALAEKSTYPRRWWEWAIVVVPALVIWGLLSGIAFVVRDFMAK</sequence>
<accession>A0A6B8KLH3</accession>
<dbReference type="Proteomes" id="UP000309061">
    <property type="component" value="Chromosome"/>
</dbReference>
<keyword evidence="1" id="KW-0175">Coiled coil</keyword>
<evidence type="ECO:0000256" key="2">
    <source>
        <dbReference type="SAM" id="Phobius"/>
    </source>
</evidence>
<organism evidence="3 4">
    <name type="scientific">Methylocystis heyeri</name>
    <dbReference type="NCBI Taxonomy" id="391905"/>
    <lineage>
        <taxon>Bacteria</taxon>
        <taxon>Pseudomonadati</taxon>
        <taxon>Pseudomonadota</taxon>
        <taxon>Alphaproteobacteria</taxon>
        <taxon>Hyphomicrobiales</taxon>
        <taxon>Methylocystaceae</taxon>
        <taxon>Methylocystis</taxon>
    </lineage>
</organism>
<evidence type="ECO:0000313" key="3">
    <source>
        <dbReference type="EMBL" id="QGM47523.1"/>
    </source>
</evidence>
<dbReference type="RefSeq" id="WP_136497241.1">
    <property type="nucleotide sequence ID" value="NZ_CP046052.1"/>
</dbReference>
<feature type="transmembrane region" description="Helical" evidence="2">
    <location>
        <begin position="392"/>
        <end position="416"/>
    </location>
</feature>
<feature type="transmembrane region" description="Helical" evidence="2">
    <location>
        <begin position="61"/>
        <end position="82"/>
    </location>
</feature>
<dbReference type="PANTHER" id="PTHR32309">
    <property type="entry name" value="TYROSINE-PROTEIN KINASE"/>
    <property type="match status" value="1"/>
</dbReference>
<dbReference type="GO" id="GO:0004713">
    <property type="term" value="F:protein tyrosine kinase activity"/>
    <property type="evidence" value="ECO:0007669"/>
    <property type="project" value="TreeGrafter"/>
</dbReference>
<name>A0A6B8KLH3_9HYPH</name>